<protein>
    <recommendedName>
        <fullName evidence="12">Nitric oxide synthase</fullName>
        <ecNumber evidence="12">1.14.13.39</ecNumber>
    </recommendedName>
</protein>
<dbReference type="PROSITE" id="PS51384">
    <property type="entry name" value="FAD_FR"/>
    <property type="match status" value="1"/>
</dbReference>
<keyword evidence="10 12" id="KW-0560">Oxidoreductase</keyword>
<dbReference type="Pfam" id="PF00258">
    <property type="entry name" value="Flavodoxin_1"/>
    <property type="match status" value="1"/>
</dbReference>
<evidence type="ECO:0000256" key="8">
    <source>
        <dbReference type="ARBA" id="ARBA00022857"/>
    </source>
</evidence>
<dbReference type="GO" id="GO:0006809">
    <property type="term" value="P:nitric oxide biosynthetic process"/>
    <property type="evidence" value="ECO:0007669"/>
    <property type="project" value="InterPro"/>
</dbReference>
<dbReference type="SUPFAM" id="SSF56512">
    <property type="entry name" value="Nitric oxide (NO) synthase oxygenase domain"/>
    <property type="match status" value="1"/>
</dbReference>
<evidence type="ECO:0000256" key="10">
    <source>
        <dbReference type="ARBA" id="ARBA00023002"/>
    </source>
</evidence>
<dbReference type="Pfam" id="PF02898">
    <property type="entry name" value="NO_synthase"/>
    <property type="match status" value="1"/>
</dbReference>
<dbReference type="GO" id="GO:0005516">
    <property type="term" value="F:calmodulin binding"/>
    <property type="evidence" value="ECO:0007669"/>
    <property type="project" value="UniProtKB-KW"/>
</dbReference>
<reference evidence="16" key="1">
    <citation type="submission" date="2021-12" db="EMBL/GenBank/DDBJ databases">
        <authorList>
            <person name="King R."/>
        </authorList>
    </citation>
    <scope>NUCLEOTIDE SEQUENCE</scope>
</reference>
<keyword evidence="6 12" id="KW-0479">Metal-binding</keyword>
<dbReference type="InterPro" id="IPR029039">
    <property type="entry name" value="Flavoprotein-like_sf"/>
</dbReference>
<dbReference type="Proteomes" id="UP001154114">
    <property type="component" value="Chromosome 5"/>
</dbReference>
<dbReference type="InterPro" id="IPR044944">
    <property type="entry name" value="NOS_dom_3"/>
</dbReference>
<dbReference type="InterPro" id="IPR003097">
    <property type="entry name" value="CysJ-like_FAD-binding"/>
</dbReference>
<dbReference type="InterPro" id="IPR012144">
    <property type="entry name" value="NOS_euk"/>
</dbReference>
<comment type="cofactor">
    <cofactor evidence="12">
        <name>FAD</name>
        <dbReference type="ChEBI" id="CHEBI:57692"/>
    </cofactor>
    <text evidence="12">Binds 1 FAD.</text>
</comment>
<dbReference type="Gene3D" id="3.90.340.10">
    <property type="entry name" value="Nitric Oxide Synthase, Chain A, domain 1"/>
    <property type="match status" value="1"/>
</dbReference>
<evidence type="ECO:0000256" key="4">
    <source>
        <dbReference type="ARBA" id="ARBA00022630"/>
    </source>
</evidence>
<dbReference type="Gene3D" id="3.40.50.80">
    <property type="entry name" value="Nucleotide-binding domain of ferredoxin-NADP reductase (FNR) module"/>
    <property type="match status" value="1"/>
</dbReference>
<dbReference type="GO" id="GO:0010181">
    <property type="term" value="F:FMN binding"/>
    <property type="evidence" value="ECO:0007669"/>
    <property type="project" value="InterPro"/>
</dbReference>
<dbReference type="GO" id="GO:0046872">
    <property type="term" value="F:metal ion binding"/>
    <property type="evidence" value="ECO:0007669"/>
    <property type="project" value="UniProtKB-KW"/>
</dbReference>
<dbReference type="SUPFAM" id="SSF63380">
    <property type="entry name" value="Riboflavin synthase domain-like"/>
    <property type="match status" value="1"/>
</dbReference>
<dbReference type="InterPro" id="IPR050607">
    <property type="entry name" value="NOS"/>
</dbReference>
<dbReference type="InterPro" id="IPR017938">
    <property type="entry name" value="Riboflavin_synthase-like_b-brl"/>
</dbReference>
<evidence type="ECO:0000256" key="5">
    <source>
        <dbReference type="ARBA" id="ARBA00022643"/>
    </source>
</evidence>
<comment type="cofactor">
    <cofactor evidence="1 12">
        <name>heme b</name>
        <dbReference type="ChEBI" id="CHEBI:60344"/>
    </cofactor>
</comment>
<dbReference type="FunFam" id="3.90.440.10:FF:000001">
    <property type="entry name" value="Endothelial nitric oxide synthase"/>
    <property type="match status" value="1"/>
</dbReference>
<dbReference type="GO" id="GO:1903522">
    <property type="term" value="P:regulation of blood circulation"/>
    <property type="evidence" value="ECO:0007669"/>
    <property type="project" value="UniProtKB-ARBA"/>
</dbReference>
<dbReference type="PRINTS" id="PR00371">
    <property type="entry name" value="FPNCR"/>
</dbReference>
<dbReference type="GO" id="GO:0050661">
    <property type="term" value="F:NADP binding"/>
    <property type="evidence" value="ECO:0007669"/>
    <property type="project" value="InterPro"/>
</dbReference>
<dbReference type="GO" id="GO:0004517">
    <property type="term" value="F:nitric-oxide synthase activity"/>
    <property type="evidence" value="ECO:0007669"/>
    <property type="project" value="UniProtKB-EC"/>
</dbReference>
<dbReference type="CDD" id="cd00795">
    <property type="entry name" value="NOS_oxygenase_euk"/>
    <property type="match status" value="1"/>
</dbReference>
<evidence type="ECO:0000259" key="15">
    <source>
        <dbReference type="PROSITE" id="PS51384"/>
    </source>
</evidence>
<dbReference type="PROSITE" id="PS50902">
    <property type="entry name" value="FLAVODOXIN_LIKE"/>
    <property type="match status" value="1"/>
</dbReference>
<dbReference type="Gene3D" id="2.40.30.10">
    <property type="entry name" value="Translation factors"/>
    <property type="match status" value="1"/>
</dbReference>
<dbReference type="Gene3D" id="3.90.1230.10">
    <property type="entry name" value="Nitric Oxide Synthase, Chain A, domain 3"/>
    <property type="match status" value="1"/>
</dbReference>
<dbReference type="EMBL" id="LR824008">
    <property type="protein sequence ID" value="CAD0196626.1"/>
    <property type="molecule type" value="Genomic_DNA"/>
</dbReference>
<keyword evidence="4" id="KW-0285">Flavoprotein</keyword>
<dbReference type="InterPro" id="IPR023173">
    <property type="entry name" value="NADPH_Cyt_P450_Rdtase_alpha"/>
</dbReference>
<dbReference type="Pfam" id="PF00175">
    <property type="entry name" value="NAD_binding_1"/>
    <property type="match status" value="1"/>
</dbReference>
<dbReference type="InterPro" id="IPR044943">
    <property type="entry name" value="NOS_dom_1"/>
</dbReference>
<dbReference type="OrthoDB" id="1688044at2759"/>
<dbReference type="PANTHER" id="PTHR43410">
    <property type="entry name" value="NITRIC OXIDE SYNTHASE OXYGENASE"/>
    <property type="match status" value="1"/>
</dbReference>
<dbReference type="SUPFAM" id="SSF52218">
    <property type="entry name" value="Flavoproteins"/>
    <property type="match status" value="1"/>
</dbReference>
<dbReference type="Gene3D" id="1.20.990.10">
    <property type="entry name" value="NADPH-cytochrome p450 Reductase, Chain A, domain 3"/>
    <property type="match status" value="1"/>
</dbReference>
<dbReference type="InterPro" id="IPR017927">
    <property type="entry name" value="FAD-bd_FR_type"/>
</dbReference>
<evidence type="ECO:0000256" key="7">
    <source>
        <dbReference type="ARBA" id="ARBA00022827"/>
    </source>
</evidence>
<keyword evidence="11 12" id="KW-0408">Iron</keyword>
<evidence type="ECO:0000313" key="16">
    <source>
        <dbReference type="EMBL" id="CAD0196626.1"/>
    </source>
</evidence>
<comment type="similarity">
    <text evidence="2 12">Belongs to the NOS family.</text>
</comment>
<dbReference type="InterPro" id="IPR001709">
    <property type="entry name" value="Flavoprot_Pyr_Nucl_cyt_Rdtase"/>
</dbReference>
<dbReference type="InterPro" id="IPR004030">
    <property type="entry name" value="NOS_N"/>
</dbReference>
<dbReference type="PRINTS" id="PR00369">
    <property type="entry name" value="FLAVODOXIN"/>
</dbReference>
<evidence type="ECO:0000256" key="6">
    <source>
        <dbReference type="ARBA" id="ARBA00022723"/>
    </source>
</evidence>
<dbReference type="AlphaFoldDB" id="A0A9N8PZ95"/>
<comment type="catalytic activity">
    <reaction evidence="12">
        <text>2 L-arginine + 3 NADPH + 4 O2 + H(+) = 2 L-citrulline + 2 nitric oxide + 3 NADP(+) + 4 H2O</text>
        <dbReference type="Rhea" id="RHEA:19897"/>
        <dbReference type="ChEBI" id="CHEBI:15377"/>
        <dbReference type="ChEBI" id="CHEBI:15378"/>
        <dbReference type="ChEBI" id="CHEBI:15379"/>
        <dbReference type="ChEBI" id="CHEBI:16480"/>
        <dbReference type="ChEBI" id="CHEBI:32682"/>
        <dbReference type="ChEBI" id="CHEBI:57743"/>
        <dbReference type="ChEBI" id="CHEBI:57783"/>
        <dbReference type="ChEBI" id="CHEBI:58349"/>
        <dbReference type="EC" id="1.14.13.39"/>
    </reaction>
</comment>
<evidence type="ECO:0000256" key="3">
    <source>
        <dbReference type="ARBA" id="ARBA00022617"/>
    </source>
</evidence>
<keyword evidence="9 12" id="KW-0112">Calmodulin-binding</keyword>
<dbReference type="GO" id="GO:0020037">
    <property type="term" value="F:heme binding"/>
    <property type="evidence" value="ECO:0007669"/>
    <property type="project" value="InterPro"/>
</dbReference>
<evidence type="ECO:0000256" key="13">
    <source>
        <dbReference type="PIRSR" id="PIRSR000333-1"/>
    </source>
</evidence>
<proteinExistence type="inferred from homology"/>
<evidence type="ECO:0000256" key="1">
    <source>
        <dbReference type="ARBA" id="ARBA00001970"/>
    </source>
</evidence>
<dbReference type="Gene3D" id="3.90.440.10">
    <property type="entry name" value="Nitric Oxide Synthase,Heme Domain,Chain A domain 2"/>
    <property type="match status" value="1"/>
</dbReference>
<feature type="domain" description="Flavodoxin-like" evidence="14">
    <location>
        <begin position="514"/>
        <end position="737"/>
    </location>
</feature>
<keyword evidence="7 12" id="KW-0274">FAD</keyword>
<dbReference type="EC" id="1.14.13.39" evidence="12"/>
<evidence type="ECO:0000313" key="17">
    <source>
        <dbReference type="Proteomes" id="UP001154114"/>
    </source>
</evidence>
<dbReference type="FunFam" id="3.40.50.80:FF:000003">
    <property type="entry name" value="Nitric oxide synthase"/>
    <property type="match status" value="1"/>
</dbReference>
<name>A0A9N8PZ95_CHRIL</name>
<keyword evidence="8 12" id="KW-0521">NADP</keyword>
<dbReference type="PIRSF" id="PIRSF000333">
    <property type="entry name" value="NOS"/>
    <property type="match status" value="1"/>
</dbReference>
<dbReference type="Pfam" id="PF00667">
    <property type="entry name" value="FAD_binding_1"/>
    <property type="match status" value="1"/>
</dbReference>
<dbReference type="InterPro" id="IPR039261">
    <property type="entry name" value="FNR_nucleotide-bd"/>
</dbReference>
<evidence type="ECO:0000256" key="2">
    <source>
        <dbReference type="ARBA" id="ARBA00006267"/>
    </source>
</evidence>
<dbReference type="PROSITE" id="PS60001">
    <property type="entry name" value="NOS"/>
    <property type="match status" value="1"/>
</dbReference>
<evidence type="ECO:0000256" key="11">
    <source>
        <dbReference type="ARBA" id="ARBA00023004"/>
    </source>
</evidence>
<keyword evidence="5 12" id="KW-0288">FMN</keyword>
<keyword evidence="17" id="KW-1185">Reference proteome</keyword>
<sequence>MAPGVAQNTEAIIAELPVKNGGLPAIDVLVEPVKQCPVERVLPKIEINKPVRRVIRPKVLKNLESREYLYDRLYDTTCPRSSTLCNERACLGSVMALPGRGDVPREPEEVLNDANDFLGQYFASIRRANTPAHEARWKAVQEEVAKTGTYQLTTTELVFGAKLAWRNASRCIGRIQWSKLQVFDCRQVTTTSGMFEALCNHIKYSTNKGNIRSAMTVFPQRTDGKHDYRIWNSQLISYAGYRQPDGTVLGDPMHCEFTELCQKLGWKPPRTAWDILPLVLSANGKDPDYFDIPRELVMEINMTHPTYEWFEDLSLRWYALPAVANMRFDCGGIEFTANAFNGWYMSTEIGCRNFCDTNRLNMLEKVAQLMGLDTRTPVNLWKDKALVECNVAVLHSFQQHNATIVDHHTASESFIKHLDNENRLRSGCPSDWIWIVPPMSSSITPVFHQEMALYYLKPSYEYQEPAWKTHQWQKSKPITGKRPINRKFHFKQIARAVKFTSKLFGRALSKRIKATVLYATETGKSEQFAKELGVIFGHAFNAQVHCMADYDITSIEHEALLLVVTSTFGNGDPPENGVAFGEHLCELLYADQEEGSGNQMLTPKSFIKANSQIELQRYAAGNPKKLSRLESLKGNDNRTSENNHVVDTECILPNPISSTILGSTTDATSIDSFGPLSNVRFAVFALGSSAYPNFCNFGKYVDKLLGDLGGERIHDLATGDEMCGQDQAFRKWASGVFNVSCETFCLDDDETLQEAKRALGTVALSEETVRFAKPDIRAPTLQGALQSALNKKFVHCIVRANKDLGDDSAERSTIFLDMEPKEDIKYDPGDHVGIIACNRKELVDSILVRLMDVDDYDEPQQLQLMKETHTSAGPVKTWEKHERLPVVSVRELFTRFLDITTPPTTILLQYLATTCENEEESKQLNVLATDPGAYEDWRHFHFPTVSEVLDQFPTARPKASLIAALLSPLQPRFYSISSSPIAHPKRLHLTVAVVTYRTQDGEGPIHYGVCSNYLMDRKAGDEVYLFIRSAPNFHLPQDLSVPLILIGPGTGIAPFRGFWHHRRAQLNNSRNRQSAGPVWLFFGCRTNNMDLYREEKQQALKDGVLSKVFLALSREKNIPKMYVQELAEKEGPEIHDLLINRGAHFYVCGDCKMAEDVHQKLKGIIKKHGNMTDDQVQSFMFMLKEENRYHEDIFGITLRTAEVHSASRESARRNRVAALP</sequence>
<organism evidence="16 17">
    <name type="scientific">Chrysodeixis includens</name>
    <name type="common">Soybean looper</name>
    <name type="synonym">Pseudoplusia includens</name>
    <dbReference type="NCBI Taxonomy" id="689277"/>
    <lineage>
        <taxon>Eukaryota</taxon>
        <taxon>Metazoa</taxon>
        <taxon>Ecdysozoa</taxon>
        <taxon>Arthropoda</taxon>
        <taxon>Hexapoda</taxon>
        <taxon>Insecta</taxon>
        <taxon>Pterygota</taxon>
        <taxon>Neoptera</taxon>
        <taxon>Endopterygota</taxon>
        <taxon>Lepidoptera</taxon>
        <taxon>Glossata</taxon>
        <taxon>Ditrysia</taxon>
        <taxon>Noctuoidea</taxon>
        <taxon>Noctuidae</taxon>
        <taxon>Plusiinae</taxon>
        <taxon>Chrysodeixis</taxon>
    </lineage>
</organism>
<comment type="function">
    <text evidence="12">Produces nitric oxide (NO) which is a messenger molecule with diverse functions.</text>
</comment>
<gene>
    <name evidence="16" type="ORF">CINC_LOCUS10915</name>
</gene>
<dbReference type="GO" id="GO:0050660">
    <property type="term" value="F:flavin adenine dinucleotide binding"/>
    <property type="evidence" value="ECO:0007669"/>
    <property type="project" value="InterPro"/>
</dbReference>
<evidence type="ECO:0000256" key="9">
    <source>
        <dbReference type="ARBA" id="ARBA00022860"/>
    </source>
</evidence>
<evidence type="ECO:0000259" key="14">
    <source>
        <dbReference type="PROSITE" id="PS50902"/>
    </source>
</evidence>
<dbReference type="SUPFAM" id="SSF52343">
    <property type="entry name" value="Ferredoxin reductase-like, C-terminal NADP-linked domain"/>
    <property type="match status" value="1"/>
</dbReference>
<accession>A0A9N8PZ95</accession>
<dbReference type="Gene3D" id="3.40.50.360">
    <property type="match status" value="1"/>
</dbReference>
<comment type="cofactor">
    <cofactor evidence="12">
        <name>FMN</name>
        <dbReference type="ChEBI" id="CHEBI:58210"/>
    </cofactor>
    <text evidence="12">Binds 1 FMN.</text>
</comment>
<dbReference type="InterPro" id="IPR036119">
    <property type="entry name" value="NOS_N_sf"/>
</dbReference>
<feature type="domain" description="FAD-binding FR-type" evidence="15">
    <location>
        <begin position="791"/>
        <end position="1036"/>
    </location>
</feature>
<feature type="binding site" description="axial binding residue" evidence="13">
    <location>
        <position position="171"/>
    </location>
    <ligand>
        <name>heme b</name>
        <dbReference type="ChEBI" id="CHEBI:60344"/>
    </ligand>
    <ligandPart>
        <name>Fe</name>
        <dbReference type="ChEBI" id="CHEBI:18248"/>
    </ligandPart>
</feature>
<dbReference type="InterPro" id="IPR044940">
    <property type="entry name" value="NOS_dom_2"/>
</dbReference>
<dbReference type="InterPro" id="IPR001433">
    <property type="entry name" value="OxRdtase_FAD/NAD-bd"/>
</dbReference>
<keyword evidence="3 12" id="KW-0349">Heme</keyword>
<dbReference type="PANTHER" id="PTHR43410:SF1">
    <property type="entry name" value="NITRIC OXIDE SYNTHASE"/>
    <property type="match status" value="1"/>
</dbReference>
<dbReference type="FunFam" id="1.20.990.10:FF:000002">
    <property type="entry name" value="Nitric oxide synthase"/>
    <property type="match status" value="1"/>
</dbReference>
<evidence type="ECO:0000256" key="12">
    <source>
        <dbReference type="PIRNR" id="PIRNR000333"/>
    </source>
</evidence>
<dbReference type="InterPro" id="IPR008254">
    <property type="entry name" value="Flavodoxin/NO_synth"/>
</dbReference>
<dbReference type="InterPro" id="IPR001094">
    <property type="entry name" value="Flavdoxin-like"/>
</dbReference>